<feature type="compositionally biased region" description="Polar residues" evidence="13">
    <location>
        <begin position="951"/>
        <end position="962"/>
    </location>
</feature>
<feature type="region of interest" description="Disordered" evidence="13">
    <location>
        <begin position="951"/>
        <end position="1011"/>
    </location>
</feature>
<dbReference type="EnsemblMetazoa" id="XM_050649916.1">
    <property type="protein sequence ID" value="XP_050505873.1"/>
    <property type="gene ID" value="LOC114347312"/>
</dbReference>
<dbReference type="GeneID" id="114347312"/>
<keyword evidence="8 11" id="KW-0862">Zinc</keyword>
<dbReference type="InterPro" id="IPR036034">
    <property type="entry name" value="PDZ_sf"/>
</dbReference>
<evidence type="ECO:0000313" key="18">
    <source>
        <dbReference type="Proteomes" id="UP001652700"/>
    </source>
</evidence>
<name>A0ABM5K6Q7_DIAVI</name>
<evidence type="ECO:0000313" key="17">
    <source>
        <dbReference type="EnsemblMetazoa" id="XP_050505873.1"/>
    </source>
</evidence>
<evidence type="ECO:0000256" key="11">
    <source>
        <dbReference type="PROSITE-ProRule" id="PRU00125"/>
    </source>
</evidence>
<dbReference type="InterPro" id="IPR001478">
    <property type="entry name" value="PDZ"/>
</dbReference>
<feature type="domain" description="LIM zinc-binding" evidence="15">
    <location>
        <begin position="19"/>
        <end position="78"/>
    </location>
</feature>
<keyword evidence="3" id="KW-0723">Serine/threonine-protein kinase</keyword>
<dbReference type="InterPro" id="IPR001245">
    <property type="entry name" value="Ser-Thr/Tyr_kinase_cat_dom"/>
</dbReference>
<evidence type="ECO:0000256" key="7">
    <source>
        <dbReference type="ARBA" id="ARBA00022777"/>
    </source>
</evidence>
<dbReference type="Gene3D" id="2.10.110.10">
    <property type="entry name" value="Cysteine Rich Protein"/>
    <property type="match status" value="2"/>
</dbReference>
<evidence type="ECO:0000256" key="8">
    <source>
        <dbReference type="ARBA" id="ARBA00022833"/>
    </source>
</evidence>
<evidence type="ECO:0000256" key="3">
    <source>
        <dbReference type="ARBA" id="ARBA00022527"/>
    </source>
</evidence>
<dbReference type="InterPro" id="IPR001781">
    <property type="entry name" value="Znf_LIM"/>
</dbReference>
<evidence type="ECO:0000256" key="4">
    <source>
        <dbReference type="ARBA" id="ARBA00022679"/>
    </source>
</evidence>
<sequence length="1134" mass="127607">MQDQCENEKEDGSAPPSEIICAGCLNAVDDEEFVSALGQEWHMECFRCSACDASLSNWYFEKDGLLFCKDDYWARYGESCQQCSQIITGPVMVAGEHKFHPECFCCGSCSAFIGDGDSYALVERSKLYCGQCYKRQMQPLQKTAGFPFARKPHSIRLVEIPGGQKGIKLSKNALHPDCNTQCFTISELDVNNDLMSLHIGDKILEINGMPVKDTSLENVENLLRYSDTVLQLTIEHDPETISRNLAKFTALRHSNIPLTTTASDTNIPSIKSVPDNVICSGSTDSLNGDHKSDFFNIPTIQQPCETFDKPNNVGINKERLFKRKDEGYMSGTRSRQLRRKNNLSDNQCLDKERSSSLSRLLDESPNSKRCLELSRAYSFLEPRPQQRVFRASDLVKGELLGQGFFGQVYKVTTRDTEEVMVLKELYRVDEEAQKNFLKEVAVLRSLNHNNVLRFIGVLYKEKRLHLVTEYISGGTLTELLHDSCQPLPWEQRVSFAKDIASGMAYLHSMNIIHRDLNSHNCLVRDDKTVIVADFGLARIISHATNSTRKVSPKNPTGCKRQERKKRYTVVGNPYWMAPEMMKGNKYDEKVDIFSFGIILCEIIGRIQADPDFMPRSNDFGLNQMAFKEKFCSSCPEPFYKIAFLSTDINPDKRPPFEVMEVWLESLSMHLSVGMALPPDLLFDIQHYRGLSPSSSGSTTPEGIPSGHRSPALEPICEGKMANTKRSSEKIFSDCKGVDKSRSSERICGEGRLVDGTSKSKSSEKIYKSSENLKPIIKVSSAENIKPVIKVSSCEGLAEKSRDTVDFLSKPPESLILSDLEKDFPNYENIDFLKNDVAYLGDQEKHIGIQKLESEPIKCDKSISSTTDNNLRENVSPHLRKIPKNFTRNRLVKEMKENQAREDKIMLKSFDADHNTKVTNLNLNSIGLKTSQPSQVTEKFVSNLKNVNLKENPTYQRSISETSESPERRHEFRSSLSRRRYTKDPENSNFLKRTPILKRRSPTKADNVVPDSIASPERITSLEKTSLDLDCKDKSLNVLEKPSLLSKLTPSLQRRTGFLNLEDSSGNVSKKPFLVAASSGSIVRNMVDSLNRKGGLGFGNRTSFGRCSLNLSGSSKVNLKKVGRSPSPPEEYTVL</sequence>
<dbReference type="PROSITE" id="PS00107">
    <property type="entry name" value="PROTEIN_KINASE_ATP"/>
    <property type="match status" value="1"/>
</dbReference>
<feature type="domain" description="LIM zinc-binding" evidence="15">
    <location>
        <begin position="79"/>
        <end position="139"/>
    </location>
</feature>
<dbReference type="PROSITE" id="PS50106">
    <property type="entry name" value="PDZ"/>
    <property type="match status" value="1"/>
</dbReference>
<dbReference type="Gene3D" id="1.10.510.10">
    <property type="entry name" value="Transferase(Phosphotransferase) domain 1"/>
    <property type="match status" value="1"/>
</dbReference>
<evidence type="ECO:0000256" key="1">
    <source>
        <dbReference type="ARBA" id="ARBA00005843"/>
    </source>
</evidence>
<keyword evidence="10 11" id="KW-0440">LIM domain</keyword>
<dbReference type="CDD" id="cd09365">
    <property type="entry name" value="LIM2_LIMK"/>
    <property type="match status" value="1"/>
</dbReference>
<dbReference type="InterPro" id="IPR000719">
    <property type="entry name" value="Prot_kinase_dom"/>
</dbReference>
<dbReference type="RefSeq" id="XP_050505873.1">
    <property type="nucleotide sequence ID" value="XM_050649916.1"/>
</dbReference>
<dbReference type="CDD" id="cd09364">
    <property type="entry name" value="LIM1_LIMK"/>
    <property type="match status" value="1"/>
</dbReference>
<reference evidence="17" key="1">
    <citation type="submission" date="2025-05" db="UniProtKB">
        <authorList>
            <consortium name="EnsemblMetazoa"/>
        </authorList>
    </citation>
    <scope>IDENTIFICATION</scope>
</reference>
<proteinExistence type="inferred from homology"/>
<keyword evidence="9 12" id="KW-0067">ATP-binding</keyword>
<dbReference type="PANTHER" id="PTHR46485">
    <property type="entry name" value="LIM DOMAIN KINASE 1"/>
    <property type="match status" value="1"/>
</dbReference>
<accession>A0ABM5K6Q7</accession>
<dbReference type="PANTHER" id="PTHR46485:SF4">
    <property type="entry name" value="LIM DOMAIN KINASE 1"/>
    <property type="match status" value="1"/>
</dbReference>
<evidence type="ECO:0000256" key="10">
    <source>
        <dbReference type="ARBA" id="ARBA00023038"/>
    </source>
</evidence>
<dbReference type="InterPro" id="IPR050940">
    <property type="entry name" value="Actin_reg-Ser/Thr_kinase"/>
</dbReference>
<evidence type="ECO:0000259" key="16">
    <source>
        <dbReference type="PROSITE" id="PS50106"/>
    </source>
</evidence>
<evidence type="ECO:0000256" key="13">
    <source>
        <dbReference type="SAM" id="MobiDB-lite"/>
    </source>
</evidence>
<keyword evidence="4" id="KW-0808">Transferase</keyword>
<organism evidence="17 18">
    <name type="scientific">Diabrotica virgifera virgifera</name>
    <name type="common">western corn rootworm</name>
    <dbReference type="NCBI Taxonomy" id="50390"/>
    <lineage>
        <taxon>Eukaryota</taxon>
        <taxon>Metazoa</taxon>
        <taxon>Ecdysozoa</taxon>
        <taxon>Arthropoda</taxon>
        <taxon>Hexapoda</taxon>
        <taxon>Insecta</taxon>
        <taxon>Pterygota</taxon>
        <taxon>Neoptera</taxon>
        <taxon>Endopterygota</taxon>
        <taxon>Coleoptera</taxon>
        <taxon>Polyphaga</taxon>
        <taxon>Cucujiformia</taxon>
        <taxon>Chrysomeloidea</taxon>
        <taxon>Chrysomelidae</taxon>
        <taxon>Galerucinae</taxon>
        <taxon>Diabroticina</taxon>
        <taxon>Diabroticites</taxon>
        <taxon>Diabrotica</taxon>
    </lineage>
</organism>
<dbReference type="SUPFAM" id="SSF57716">
    <property type="entry name" value="Glucocorticoid receptor-like (DNA-binding domain)"/>
    <property type="match status" value="2"/>
</dbReference>
<dbReference type="SUPFAM" id="SSF50156">
    <property type="entry name" value="PDZ domain-like"/>
    <property type="match status" value="1"/>
</dbReference>
<keyword evidence="18" id="KW-1185">Reference proteome</keyword>
<evidence type="ECO:0000256" key="12">
    <source>
        <dbReference type="PROSITE-ProRule" id="PRU10141"/>
    </source>
</evidence>
<feature type="compositionally biased region" description="Low complexity" evidence="13">
    <location>
        <begin position="692"/>
        <end position="706"/>
    </location>
</feature>
<dbReference type="Pfam" id="PF00595">
    <property type="entry name" value="PDZ"/>
    <property type="match status" value="1"/>
</dbReference>
<dbReference type="InterPro" id="IPR017441">
    <property type="entry name" value="Protein_kinase_ATP_BS"/>
</dbReference>
<evidence type="ECO:0000259" key="15">
    <source>
        <dbReference type="PROSITE" id="PS50023"/>
    </source>
</evidence>
<dbReference type="Pfam" id="PF00412">
    <property type="entry name" value="LIM"/>
    <property type="match status" value="2"/>
</dbReference>
<keyword evidence="6 12" id="KW-0547">Nucleotide-binding</keyword>
<dbReference type="Proteomes" id="UP001652700">
    <property type="component" value="Unplaced"/>
</dbReference>
<dbReference type="EC" id="2.7.11.1" evidence="2"/>
<dbReference type="SMART" id="SM00132">
    <property type="entry name" value="LIM"/>
    <property type="match status" value="2"/>
</dbReference>
<protein>
    <recommendedName>
        <fullName evidence="2">non-specific serine/threonine protein kinase</fullName>
        <ecNumber evidence="2">2.7.11.1</ecNumber>
    </recommendedName>
</protein>
<evidence type="ECO:0000256" key="6">
    <source>
        <dbReference type="ARBA" id="ARBA00022741"/>
    </source>
</evidence>
<dbReference type="PROSITE" id="PS00478">
    <property type="entry name" value="LIM_DOMAIN_1"/>
    <property type="match status" value="2"/>
</dbReference>
<dbReference type="SMART" id="SM00228">
    <property type="entry name" value="PDZ"/>
    <property type="match status" value="1"/>
</dbReference>
<dbReference type="PROSITE" id="PS50023">
    <property type="entry name" value="LIM_DOMAIN_2"/>
    <property type="match status" value="2"/>
</dbReference>
<dbReference type="PROSITE" id="PS50011">
    <property type="entry name" value="PROTEIN_KINASE_DOM"/>
    <property type="match status" value="1"/>
</dbReference>
<dbReference type="InterPro" id="IPR011009">
    <property type="entry name" value="Kinase-like_dom_sf"/>
</dbReference>
<feature type="region of interest" description="Disordered" evidence="13">
    <location>
        <begin position="324"/>
        <end position="346"/>
    </location>
</feature>
<evidence type="ECO:0000259" key="14">
    <source>
        <dbReference type="PROSITE" id="PS50011"/>
    </source>
</evidence>
<feature type="region of interest" description="Disordered" evidence="13">
    <location>
        <begin position="692"/>
        <end position="713"/>
    </location>
</feature>
<feature type="binding site" evidence="12">
    <location>
        <position position="423"/>
    </location>
    <ligand>
        <name>ATP</name>
        <dbReference type="ChEBI" id="CHEBI:30616"/>
    </ligand>
</feature>
<evidence type="ECO:0000256" key="2">
    <source>
        <dbReference type="ARBA" id="ARBA00012513"/>
    </source>
</evidence>
<dbReference type="Pfam" id="PF07714">
    <property type="entry name" value="PK_Tyr_Ser-Thr"/>
    <property type="match status" value="1"/>
</dbReference>
<keyword evidence="7" id="KW-0418">Kinase</keyword>
<dbReference type="Gene3D" id="2.30.42.10">
    <property type="match status" value="1"/>
</dbReference>
<dbReference type="SUPFAM" id="SSF56112">
    <property type="entry name" value="Protein kinase-like (PK-like)"/>
    <property type="match status" value="1"/>
</dbReference>
<feature type="domain" description="Protein kinase" evidence="14">
    <location>
        <begin position="394"/>
        <end position="663"/>
    </location>
</feature>
<evidence type="ECO:0000256" key="9">
    <source>
        <dbReference type="ARBA" id="ARBA00022840"/>
    </source>
</evidence>
<feature type="domain" description="PDZ" evidence="16">
    <location>
        <begin position="154"/>
        <end position="238"/>
    </location>
</feature>
<comment type="similarity">
    <text evidence="1">Belongs to the protein kinase superfamily. TKL Ser/Thr protein kinase family.</text>
</comment>
<dbReference type="Gene3D" id="3.30.200.20">
    <property type="entry name" value="Phosphorylase Kinase, domain 1"/>
    <property type="match status" value="1"/>
</dbReference>
<keyword evidence="5 11" id="KW-0479">Metal-binding</keyword>
<evidence type="ECO:0000256" key="5">
    <source>
        <dbReference type="ARBA" id="ARBA00022723"/>
    </source>
</evidence>